<reference evidence="2" key="2">
    <citation type="submission" date="2023-01" db="EMBL/GenBank/DDBJ databases">
        <authorList>
            <person name="Sun Q."/>
            <person name="Evtushenko L."/>
        </authorList>
    </citation>
    <scope>NUCLEOTIDE SEQUENCE</scope>
    <source>
        <strain evidence="2">VKM B-2555</strain>
    </source>
</reference>
<reference evidence="2" key="1">
    <citation type="journal article" date="2014" name="Int. J. Syst. Evol. Microbiol.">
        <title>Complete genome sequence of Corynebacterium casei LMG S-19264T (=DSM 44701T), isolated from a smear-ripened cheese.</title>
        <authorList>
            <consortium name="US DOE Joint Genome Institute (JGI-PGF)"/>
            <person name="Walter F."/>
            <person name="Albersmeier A."/>
            <person name="Kalinowski J."/>
            <person name="Ruckert C."/>
        </authorList>
    </citation>
    <scope>NUCLEOTIDE SEQUENCE</scope>
    <source>
        <strain evidence="2">VKM B-2555</strain>
    </source>
</reference>
<sequence>MRRPDFGRYVALTRFSRGISPIVRAVRRLPPAAALAATLLAPAAALAQNPGTSVAPAPRSGQGEVIAPTPRIENPVAVFNGLDKITGRITEFDVPIEKTVAFGALKVTPHVCYTRPPTEQPNTTSYVDVDELSLKNEQRRIFSGWMFASSPGLSSVEHPIYDVWLIDCKGGARPEAPQGPTLGE</sequence>
<dbReference type="EMBL" id="BSFK01000005">
    <property type="protein sequence ID" value="GLK76127.1"/>
    <property type="molecule type" value="Genomic_DNA"/>
</dbReference>
<proteinExistence type="predicted"/>
<keyword evidence="3" id="KW-1185">Reference proteome</keyword>
<feature type="chain" id="PRO_5040822630" description="DUF2155 domain-containing protein" evidence="1">
    <location>
        <begin position="48"/>
        <end position="184"/>
    </location>
</feature>
<evidence type="ECO:0000313" key="2">
    <source>
        <dbReference type="EMBL" id="GLK76127.1"/>
    </source>
</evidence>
<dbReference type="AlphaFoldDB" id="A0A9W6JF84"/>
<keyword evidence="1" id="KW-0732">Signal</keyword>
<name>A0A9W6JF84_9HYPH</name>
<dbReference type="Pfam" id="PF09923">
    <property type="entry name" value="DUF2155"/>
    <property type="match status" value="1"/>
</dbReference>
<organism evidence="2 3">
    <name type="scientific">Methylopila jiangsuensis</name>
    <dbReference type="NCBI Taxonomy" id="586230"/>
    <lineage>
        <taxon>Bacteria</taxon>
        <taxon>Pseudomonadati</taxon>
        <taxon>Pseudomonadota</taxon>
        <taxon>Alphaproteobacteria</taxon>
        <taxon>Hyphomicrobiales</taxon>
        <taxon>Methylopilaceae</taxon>
        <taxon>Methylopila</taxon>
    </lineage>
</organism>
<feature type="signal peptide" evidence="1">
    <location>
        <begin position="1"/>
        <end position="47"/>
    </location>
</feature>
<accession>A0A9W6JF84</accession>
<dbReference type="Proteomes" id="UP001143364">
    <property type="component" value="Unassembled WGS sequence"/>
</dbReference>
<gene>
    <name evidence="2" type="ORF">GCM10008171_13810</name>
</gene>
<comment type="caution">
    <text evidence="2">The sequence shown here is derived from an EMBL/GenBank/DDBJ whole genome shotgun (WGS) entry which is preliminary data.</text>
</comment>
<protein>
    <recommendedName>
        <fullName evidence="4">DUF2155 domain-containing protein</fullName>
    </recommendedName>
</protein>
<evidence type="ECO:0000256" key="1">
    <source>
        <dbReference type="SAM" id="SignalP"/>
    </source>
</evidence>
<evidence type="ECO:0008006" key="4">
    <source>
        <dbReference type="Google" id="ProtNLM"/>
    </source>
</evidence>
<evidence type="ECO:0000313" key="3">
    <source>
        <dbReference type="Proteomes" id="UP001143364"/>
    </source>
</evidence>
<dbReference type="InterPro" id="IPR019225">
    <property type="entry name" value="DUF2155"/>
</dbReference>